<dbReference type="EMBL" id="BMGM01000013">
    <property type="protein sequence ID" value="GGE44140.1"/>
    <property type="molecule type" value="Genomic_DNA"/>
</dbReference>
<feature type="transmembrane region" description="Helical" evidence="1">
    <location>
        <begin position="36"/>
        <end position="52"/>
    </location>
</feature>
<proteinExistence type="predicted"/>
<feature type="transmembrane region" description="Helical" evidence="1">
    <location>
        <begin position="64"/>
        <end position="85"/>
    </location>
</feature>
<dbReference type="InterPro" id="IPR046125">
    <property type="entry name" value="DUF6122"/>
</dbReference>
<feature type="transmembrane region" description="Helical" evidence="1">
    <location>
        <begin position="6"/>
        <end position="29"/>
    </location>
</feature>
<keyword evidence="1" id="KW-0472">Membrane</keyword>
<evidence type="ECO:0000256" key="1">
    <source>
        <dbReference type="SAM" id="Phobius"/>
    </source>
</evidence>
<evidence type="ECO:0008006" key="4">
    <source>
        <dbReference type="Google" id="ProtNLM"/>
    </source>
</evidence>
<dbReference type="Proteomes" id="UP000599179">
    <property type="component" value="Unassembled WGS sequence"/>
</dbReference>
<keyword evidence="3" id="KW-1185">Reference proteome</keyword>
<protein>
    <recommendedName>
        <fullName evidence="4">LexA-binding, inner membrane-associated hydrolase</fullName>
    </recommendedName>
</protein>
<gene>
    <name evidence="2" type="ORF">GCM10010832_25200</name>
</gene>
<sequence>MLYKFVLLQTFIHYLLHFGAIGIIAYVYWPKKWFKAYLILFATMLVDVDHLWANPIFDPDRCSIGFHTFHSYPMIAVYFLGAIFVKHAILRLIFIGLLFHMFTDGLDCLWNAYL</sequence>
<accession>A0ABQ1SKR9</accession>
<comment type="caution">
    <text evidence="2">The sequence shown here is derived from an EMBL/GenBank/DDBJ whole genome shotgun (WGS) entry which is preliminary data.</text>
</comment>
<reference evidence="3" key="1">
    <citation type="journal article" date="2019" name="Int. J. Syst. Evol. Microbiol.">
        <title>The Global Catalogue of Microorganisms (GCM) 10K type strain sequencing project: providing services to taxonomists for standard genome sequencing and annotation.</title>
        <authorList>
            <consortium name="The Broad Institute Genomics Platform"/>
            <consortium name="The Broad Institute Genome Sequencing Center for Infectious Disease"/>
            <person name="Wu L."/>
            <person name="Ma J."/>
        </authorList>
    </citation>
    <scope>NUCLEOTIDE SEQUENCE [LARGE SCALE GENOMIC DNA]</scope>
    <source>
        <strain evidence="3">CGMCC 1.12931</strain>
    </source>
</reference>
<evidence type="ECO:0000313" key="2">
    <source>
        <dbReference type="EMBL" id="GGE44140.1"/>
    </source>
</evidence>
<evidence type="ECO:0000313" key="3">
    <source>
        <dbReference type="Proteomes" id="UP000599179"/>
    </source>
</evidence>
<name>A0ABQ1SKR9_9FLAO</name>
<keyword evidence="1" id="KW-1133">Transmembrane helix</keyword>
<organism evidence="2 3">
    <name type="scientific">Psychroflexus planctonicus</name>
    <dbReference type="NCBI Taxonomy" id="1526575"/>
    <lineage>
        <taxon>Bacteria</taxon>
        <taxon>Pseudomonadati</taxon>
        <taxon>Bacteroidota</taxon>
        <taxon>Flavobacteriia</taxon>
        <taxon>Flavobacteriales</taxon>
        <taxon>Flavobacteriaceae</taxon>
        <taxon>Psychroflexus</taxon>
    </lineage>
</organism>
<dbReference type="Pfam" id="PF19617">
    <property type="entry name" value="DUF6122"/>
    <property type="match status" value="1"/>
</dbReference>
<keyword evidence="1" id="KW-0812">Transmembrane</keyword>